<feature type="compositionally biased region" description="Basic residues" evidence="25">
    <location>
        <begin position="481"/>
        <end position="490"/>
    </location>
</feature>
<dbReference type="InterPro" id="IPR001590">
    <property type="entry name" value="Peptidase_M12B"/>
</dbReference>
<name>A0A2T7NP09_POMCA</name>
<dbReference type="Gene3D" id="3.40.1620.60">
    <property type="match status" value="1"/>
</dbReference>
<evidence type="ECO:0000256" key="21">
    <source>
        <dbReference type="ARBA" id="ARBA00023180"/>
    </source>
</evidence>
<keyword evidence="14" id="KW-0378">Hydrolase</keyword>
<accession>A0A2T7NP09</accession>
<keyword evidence="17" id="KW-0779">Telomere</keyword>
<keyword evidence="22" id="KW-0234">DNA repair</keyword>
<dbReference type="AlphaFoldDB" id="A0A2T7NP09"/>
<dbReference type="GO" id="GO:0005634">
    <property type="term" value="C:nucleus"/>
    <property type="evidence" value="ECO:0007669"/>
    <property type="project" value="UniProtKB-SubCell"/>
</dbReference>
<dbReference type="GO" id="GO:0000781">
    <property type="term" value="C:chromosome, telomeric region"/>
    <property type="evidence" value="ECO:0007669"/>
    <property type="project" value="UniProtKB-SubCell"/>
</dbReference>
<dbReference type="GO" id="GO:0004222">
    <property type="term" value="F:metalloendopeptidase activity"/>
    <property type="evidence" value="ECO:0007669"/>
    <property type="project" value="InterPro"/>
</dbReference>
<dbReference type="PROSITE" id="PS50215">
    <property type="entry name" value="ADAM_MEPRO"/>
    <property type="match status" value="1"/>
</dbReference>
<evidence type="ECO:0000256" key="11">
    <source>
        <dbReference type="ARBA" id="ARBA00022763"/>
    </source>
</evidence>
<dbReference type="Proteomes" id="UP000245119">
    <property type="component" value="Linkage Group LG10"/>
</dbReference>
<dbReference type="InterPro" id="IPR041645">
    <property type="entry name" value="ADAMTS_CR_2"/>
</dbReference>
<feature type="region of interest" description="Disordered" evidence="25">
    <location>
        <begin position="446"/>
        <end position="516"/>
    </location>
</feature>
<dbReference type="GO" id="GO:0006508">
    <property type="term" value="P:proteolysis"/>
    <property type="evidence" value="ECO:0007669"/>
    <property type="project" value="UniProtKB-KW"/>
</dbReference>
<dbReference type="InterPro" id="IPR011513">
    <property type="entry name" value="Nse1"/>
</dbReference>
<evidence type="ECO:0000256" key="7">
    <source>
        <dbReference type="ARBA" id="ARBA00022454"/>
    </source>
</evidence>
<dbReference type="FunFam" id="3.90.1150.220:FF:000001">
    <property type="entry name" value="Non-structural maintenance of chromosomes element 1 homolog"/>
    <property type="match status" value="1"/>
</dbReference>
<keyword evidence="23" id="KW-0539">Nucleus</keyword>
<evidence type="ECO:0000256" key="12">
    <source>
        <dbReference type="ARBA" id="ARBA00022771"/>
    </source>
</evidence>
<feature type="domain" description="Phorbol-ester/DAG-type" evidence="26">
    <location>
        <begin position="172"/>
        <end position="224"/>
    </location>
</feature>
<evidence type="ECO:0000259" key="27">
    <source>
        <dbReference type="PROSITE" id="PS50215"/>
    </source>
</evidence>
<feature type="binding site" evidence="24">
    <location>
        <position position="703"/>
    </location>
    <ligand>
        <name>Zn(2+)</name>
        <dbReference type="ChEBI" id="CHEBI:29105"/>
        <note>catalytic</note>
    </ligand>
</feature>
<dbReference type="Gene3D" id="1.10.10.10">
    <property type="entry name" value="Winged helix-like DNA-binding domain superfamily/Winged helix DNA-binding domain"/>
    <property type="match status" value="1"/>
</dbReference>
<dbReference type="InterPro" id="IPR002219">
    <property type="entry name" value="PKC_DAG/PE"/>
</dbReference>
<dbReference type="InterPro" id="IPR024079">
    <property type="entry name" value="MetalloPept_cat_dom_sf"/>
</dbReference>
<keyword evidence="29" id="KW-1185">Reference proteome</keyword>
<evidence type="ECO:0000256" key="2">
    <source>
        <dbReference type="ARBA" id="ARBA00004123"/>
    </source>
</evidence>
<sequence length="873" mass="98219">MTPAHTMFLQAFMAKGMLNGKEVKELHRSCCERFEVSYGDTEEDRRSRLVELIHLINAKIQAFHLEIKKGVSEEDGTNFYCLINNVENNITRLASDYTATELEFFKKLVEKIVESDGMVGSVAALNITTSENLDRKLSKADAQDLLERLEQDRWIVQKEGSVSLSVRCILELEQYIREVYQDSCKLCNICKQLCLRGQSCEECGLKIHAHCASRFFQQNNNPHCPDEDCRAPWPHELLHARVTSVNLDKLKSSTDVQQHHAEVHIIGDPDLDKELTLTVATSQFTRNFHLRRVKTSVLHDDFTSFTVVAVDIPVRFEAAQADTQEKSRQFFYDENSGVVVSIVRNVQDNSLHVNGFLDYETRISSPEVPTAHSADNRKRDTGRQESDNRHAHTVWERDATLSHPGIRSRHLEDSTDDIEDDERLEYTNDYIEVPPMFKNKTLWRKAAPPHGPRTTKVASNNNNHDSNIGTRDDARAELRLRGTRRGRRKRQEVGDTQTAPPQSLIPGGTSGSGITSVARGASNGTYVVEVMVMVDVKMCEAFNYDSRQLEDYILHFWQAVVNLRLQAIVEPRIQLKIRSYGKFLFSGFQTFIESSRIPGSRERVSLDDVLEGFRAWIQTYESNTMNPPHDVAVLMTGETLCKKTDNGSCVDSAKGIGYKGGACITARRFTGHSYDVGVIEVNRIYSAVLTAAHELGHLLGASHDGEGDATSCSKMSSYIMSYSWTDAYRFNRFSSCSKLSISNFLNQFVLTGLYIWCGIPTVFDGVGSGYQFPSRLPGAQLSLEDQCRHYNSGIPCSKRPLESQCQNLCCENIVSVSISKIPAADGSVCGTGKVCFAGECLQNSSCPEPLLSRIFEYQQHNARRQTHRKAIPE</sequence>
<evidence type="ECO:0000256" key="13">
    <source>
        <dbReference type="ARBA" id="ARBA00022786"/>
    </source>
</evidence>
<dbReference type="EC" id="2.3.2.27" evidence="5"/>
<keyword evidence="8" id="KW-0645">Protease</keyword>
<evidence type="ECO:0000256" key="1">
    <source>
        <dbReference type="ARBA" id="ARBA00000900"/>
    </source>
</evidence>
<keyword evidence="15 24" id="KW-0862">Zinc</keyword>
<dbReference type="PANTHER" id="PTHR20973">
    <property type="entry name" value="NON-SMC ELEMENT 1-RELATED"/>
    <property type="match status" value="1"/>
</dbReference>
<dbReference type="STRING" id="400727.A0A2T7NP09"/>
<dbReference type="GO" id="GO:0061630">
    <property type="term" value="F:ubiquitin protein ligase activity"/>
    <property type="evidence" value="ECO:0007669"/>
    <property type="project" value="UniProtKB-EC"/>
</dbReference>
<comment type="subcellular location">
    <subcellularLocation>
        <location evidence="3">Chromosome</location>
        <location evidence="3">Telomere</location>
    </subcellularLocation>
    <subcellularLocation>
        <location evidence="2">Nucleus</location>
    </subcellularLocation>
</comment>
<keyword evidence="21" id="KW-0325">Glycoprotein</keyword>
<dbReference type="Pfam" id="PF08746">
    <property type="entry name" value="zf-RING-like"/>
    <property type="match status" value="1"/>
</dbReference>
<dbReference type="Pfam" id="PF17771">
    <property type="entry name" value="ADAMTS_CR_2"/>
    <property type="match status" value="1"/>
</dbReference>
<dbReference type="Pfam" id="PF13688">
    <property type="entry name" value="Reprolysin_5"/>
    <property type="match status" value="1"/>
</dbReference>
<comment type="caution">
    <text evidence="24">Lacks conserved residue(s) required for the propagation of feature annotation.</text>
</comment>
<evidence type="ECO:0000313" key="29">
    <source>
        <dbReference type="Proteomes" id="UP000245119"/>
    </source>
</evidence>
<evidence type="ECO:0000256" key="3">
    <source>
        <dbReference type="ARBA" id="ARBA00004574"/>
    </source>
</evidence>
<dbReference type="InterPro" id="IPR013083">
    <property type="entry name" value="Znf_RING/FYVE/PHD"/>
</dbReference>
<organism evidence="28 29">
    <name type="scientific">Pomacea canaliculata</name>
    <name type="common">Golden apple snail</name>
    <dbReference type="NCBI Taxonomy" id="400727"/>
    <lineage>
        <taxon>Eukaryota</taxon>
        <taxon>Metazoa</taxon>
        <taxon>Spiralia</taxon>
        <taxon>Lophotrochozoa</taxon>
        <taxon>Mollusca</taxon>
        <taxon>Gastropoda</taxon>
        <taxon>Caenogastropoda</taxon>
        <taxon>Architaenioglossa</taxon>
        <taxon>Ampullarioidea</taxon>
        <taxon>Ampullariidae</taxon>
        <taxon>Pomacea</taxon>
    </lineage>
</organism>
<evidence type="ECO:0000256" key="9">
    <source>
        <dbReference type="ARBA" id="ARBA00022679"/>
    </source>
</evidence>
<protein>
    <recommendedName>
        <fullName evidence="6">Non-structural maintenance of chromosomes element 1 homolog</fullName>
        <ecNumber evidence="5">2.3.2.27</ecNumber>
    </recommendedName>
</protein>
<dbReference type="GO" id="GO:0008270">
    <property type="term" value="F:zinc ion binding"/>
    <property type="evidence" value="ECO:0007669"/>
    <property type="project" value="UniProtKB-KW"/>
</dbReference>
<feature type="compositionally biased region" description="Basic and acidic residues" evidence="25">
    <location>
        <begin position="374"/>
        <end position="400"/>
    </location>
</feature>
<evidence type="ECO:0000256" key="14">
    <source>
        <dbReference type="ARBA" id="ARBA00022801"/>
    </source>
</evidence>
<feature type="binding site" evidence="24">
    <location>
        <position position="697"/>
    </location>
    <ligand>
        <name>Zn(2+)</name>
        <dbReference type="ChEBI" id="CHEBI:29105"/>
        <note>catalytic</note>
    </ligand>
</feature>
<evidence type="ECO:0000256" key="17">
    <source>
        <dbReference type="ARBA" id="ARBA00022895"/>
    </source>
</evidence>
<dbReference type="Pfam" id="PF07574">
    <property type="entry name" value="SMC_Nse1"/>
    <property type="match status" value="1"/>
</dbReference>
<dbReference type="CDD" id="cd16493">
    <property type="entry name" value="RING-CH-C4HC3_NSE1"/>
    <property type="match status" value="1"/>
</dbReference>
<dbReference type="InterPro" id="IPR014857">
    <property type="entry name" value="Nse1_RING_C4HC3-type"/>
</dbReference>
<keyword evidence="10 24" id="KW-0479">Metal-binding</keyword>
<evidence type="ECO:0000313" key="28">
    <source>
        <dbReference type="EMBL" id="PVD22883.1"/>
    </source>
</evidence>
<evidence type="ECO:0000256" key="18">
    <source>
        <dbReference type="ARBA" id="ARBA00023049"/>
    </source>
</evidence>
<feature type="region of interest" description="Disordered" evidence="25">
    <location>
        <begin position="367"/>
        <end position="401"/>
    </location>
</feature>
<evidence type="ECO:0000256" key="20">
    <source>
        <dbReference type="ARBA" id="ARBA00023172"/>
    </source>
</evidence>
<feature type="binding site" evidence="24">
    <location>
        <position position="693"/>
    </location>
    <ligand>
        <name>Zn(2+)</name>
        <dbReference type="ChEBI" id="CHEBI:29105"/>
        <note>catalytic</note>
    </ligand>
</feature>
<keyword evidence="18" id="KW-0482">Metalloprotease</keyword>
<gene>
    <name evidence="28" type="ORF">C0Q70_16142</name>
</gene>
<comment type="similarity">
    <text evidence="4">Belongs to the NSE1 family.</text>
</comment>
<dbReference type="GO" id="GO:0000724">
    <property type="term" value="P:double-strand break repair via homologous recombination"/>
    <property type="evidence" value="ECO:0007669"/>
    <property type="project" value="TreeGrafter"/>
</dbReference>
<evidence type="ECO:0000256" key="16">
    <source>
        <dbReference type="ARBA" id="ARBA00022843"/>
    </source>
</evidence>
<evidence type="ECO:0000256" key="19">
    <source>
        <dbReference type="ARBA" id="ARBA00023157"/>
    </source>
</evidence>
<evidence type="ECO:0000256" key="5">
    <source>
        <dbReference type="ARBA" id="ARBA00012483"/>
    </source>
</evidence>
<keyword evidence="19" id="KW-1015">Disulfide bond</keyword>
<evidence type="ECO:0000256" key="8">
    <source>
        <dbReference type="ARBA" id="ARBA00022670"/>
    </source>
</evidence>
<feature type="domain" description="Peptidase M12B" evidence="27">
    <location>
        <begin position="526"/>
        <end position="747"/>
    </location>
</feature>
<dbReference type="EMBL" id="PZQS01000010">
    <property type="protein sequence ID" value="PVD22883.1"/>
    <property type="molecule type" value="Genomic_DNA"/>
</dbReference>
<feature type="compositionally biased region" description="Low complexity" evidence="25">
    <location>
        <begin position="504"/>
        <end position="516"/>
    </location>
</feature>
<dbReference type="PANTHER" id="PTHR20973:SF0">
    <property type="entry name" value="NON-STRUCTURAL MAINTENANCE OF CHROMOSOMES ELEMENT 1 HOMOLOG"/>
    <property type="match status" value="1"/>
</dbReference>
<reference evidence="28 29" key="1">
    <citation type="submission" date="2018-04" db="EMBL/GenBank/DDBJ databases">
        <title>The genome of golden apple snail Pomacea canaliculata provides insight into stress tolerance and invasive adaptation.</title>
        <authorList>
            <person name="Liu C."/>
            <person name="Liu B."/>
            <person name="Ren Y."/>
            <person name="Zhang Y."/>
            <person name="Wang H."/>
            <person name="Li S."/>
            <person name="Jiang F."/>
            <person name="Yin L."/>
            <person name="Zhang G."/>
            <person name="Qian W."/>
            <person name="Fan W."/>
        </authorList>
    </citation>
    <scope>NUCLEOTIDE SEQUENCE [LARGE SCALE GENOMIC DNA]</scope>
    <source>
        <strain evidence="28">SZHN2017</strain>
        <tissue evidence="28">Muscle</tissue>
    </source>
</reference>
<evidence type="ECO:0000259" key="26">
    <source>
        <dbReference type="PROSITE" id="PS50081"/>
    </source>
</evidence>
<dbReference type="PROSITE" id="PS50081">
    <property type="entry name" value="ZF_DAG_PE_2"/>
    <property type="match status" value="1"/>
</dbReference>
<keyword evidence="11" id="KW-0227">DNA damage</keyword>
<keyword evidence="13" id="KW-0833">Ubl conjugation pathway</keyword>
<keyword evidence="16" id="KW-0832">Ubl conjugation</keyword>
<feature type="active site" evidence="24">
    <location>
        <position position="694"/>
    </location>
</feature>
<feature type="compositionally biased region" description="Polar residues" evidence="25">
    <location>
        <begin position="456"/>
        <end position="469"/>
    </location>
</feature>
<evidence type="ECO:0000256" key="10">
    <source>
        <dbReference type="ARBA" id="ARBA00022723"/>
    </source>
</evidence>
<dbReference type="Gene3D" id="3.40.390.10">
    <property type="entry name" value="Collagenase (Catalytic Domain)"/>
    <property type="match status" value="1"/>
</dbReference>
<comment type="caution">
    <text evidence="28">The sequence shown here is derived from an EMBL/GenBank/DDBJ whole genome shotgun (WGS) entry which is preliminary data.</text>
</comment>
<evidence type="ECO:0000256" key="25">
    <source>
        <dbReference type="SAM" id="MobiDB-lite"/>
    </source>
</evidence>
<dbReference type="FunFam" id="1.10.10.10:FF:000270">
    <property type="entry name" value="Non-structural maintenance of chromosomes element 1 homolog"/>
    <property type="match status" value="1"/>
</dbReference>
<dbReference type="Gene3D" id="3.90.1150.220">
    <property type="match status" value="1"/>
</dbReference>
<comment type="catalytic activity">
    <reaction evidence="1">
        <text>S-ubiquitinyl-[E2 ubiquitin-conjugating enzyme]-L-cysteine + [acceptor protein]-L-lysine = [E2 ubiquitin-conjugating enzyme]-L-cysteine + N(6)-ubiquitinyl-[acceptor protein]-L-lysine.</text>
        <dbReference type="EC" id="2.3.2.27"/>
    </reaction>
</comment>
<proteinExistence type="inferred from homology"/>
<dbReference type="Gene3D" id="3.30.40.10">
    <property type="entry name" value="Zinc/RING finger domain, C3HC4 (zinc finger)"/>
    <property type="match status" value="1"/>
</dbReference>
<keyword evidence="20" id="KW-0233">DNA recombination</keyword>
<keyword evidence="12" id="KW-0863">Zinc-finger</keyword>
<dbReference type="InterPro" id="IPR036388">
    <property type="entry name" value="WH-like_DNA-bd_sf"/>
</dbReference>
<dbReference type="SUPFAM" id="SSF55486">
    <property type="entry name" value="Metalloproteases ('zincins'), catalytic domain"/>
    <property type="match status" value="1"/>
</dbReference>
<keyword evidence="9" id="KW-0808">Transferase</keyword>
<evidence type="ECO:0000256" key="4">
    <source>
        <dbReference type="ARBA" id="ARBA00010258"/>
    </source>
</evidence>
<evidence type="ECO:0000256" key="15">
    <source>
        <dbReference type="ARBA" id="ARBA00022833"/>
    </source>
</evidence>
<evidence type="ECO:0000256" key="24">
    <source>
        <dbReference type="PROSITE-ProRule" id="PRU00276"/>
    </source>
</evidence>
<evidence type="ECO:0000256" key="6">
    <source>
        <dbReference type="ARBA" id="ARBA00019422"/>
    </source>
</evidence>
<evidence type="ECO:0000256" key="22">
    <source>
        <dbReference type="ARBA" id="ARBA00023204"/>
    </source>
</evidence>
<dbReference type="OrthoDB" id="9936463at2759"/>
<dbReference type="GO" id="GO:0030915">
    <property type="term" value="C:Smc5-Smc6 complex"/>
    <property type="evidence" value="ECO:0007669"/>
    <property type="project" value="InterPro"/>
</dbReference>
<feature type="compositionally biased region" description="Basic and acidic residues" evidence="25">
    <location>
        <begin position="470"/>
        <end position="480"/>
    </location>
</feature>
<keyword evidence="7" id="KW-0158">Chromosome</keyword>
<evidence type="ECO:0000256" key="23">
    <source>
        <dbReference type="ARBA" id="ARBA00023242"/>
    </source>
</evidence>